<evidence type="ECO:0000256" key="6">
    <source>
        <dbReference type="HAMAP-Rule" id="MF_00347"/>
    </source>
</evidence>
<dbReference type="InterPro" id="IPR036830">
    <property type="entry name" value="PP_kinase_middle_dom_sf"/>
</dbReference>
<feature type="domain" description="Polyphosphate kinase C-terminal" evidence="11">
    <location>
        <begin position="343"/>
        <end position="506"/>
    </location>
</feature>
<comment type="similarity">
    <text evidence="6 7">Belongs to the polyphosphate kinase 1 (PPK1) family.</text>
</comment>
<keyword evidence="3 6" id="KW-0547">Nucleotide-binding</keyword>
<comment type="caution">
    <text evidence="12">The sequence shown here is derived from an EMBL/GenBank/DDBJ whole genome shotgun (WGS) entry which is preliminary data.</text>
</comment>
<protein>
    <recommendedName>
        <fullName evidence="6 7">Polyphosphate kinase</fullName>
        <ecNumber evidence="6 7">2.7.4.1</ecNumber>
    </recommendedName>
    <alternativeName>
        <fullName evidence="6">ATP-polyphosphate phosphotransferase</fullName>
    </alternativeName>
    <alternativeName>
        <fullName evidence="6">Polyphosphoric acid kinase</fullName>
    </alternativeName>
</protein>
<feature type="binding site" evidence="6">
    <location>
        <position position="416"/>
    </location>
    <ligand>
        <name>Mg(2+)</name>
        <dbReference type="ChEBI" id="CHEBI:18420"/>
    </ligand>
</feature>
<comment type="PTM">
    <text evidence="6 7">An intermediate of this reaction is the autophosphorylated ppk in which a phosphate is covalently linked to a histidine residue through a N-P bond.</text>
</comment>
<feature type="binding site" evidence="6">
    <location>
        <position position="59"/>
    </location>
    <ligand>
        <name>ATP</name>
        <dbReference type="ChEBI" id="CHEBI:30616"/>
    </ligand>
</feature>
<evidence type="ECO:0000259" key="11">
    <source>
        <dbReference type="Pfam" id="PF17941"/>
    </source>
</evidence>
<dbReference type="HAMAP" id="MF_00347">
    <property type="entry name" value="Polyphosphate_kinase"/>
    <property type="match status" value="1"/>
</dbReference>
<dbReference type="PIRSF" id="PIRSF015589">
    <property type="entry name" value="PP_kinase"/>
    <property type="match status" value="1"/>
</dbReference>
<feature type="binding site" evidence="6">
    <location>
        <position position="603"/>
    </location>
    <ligand>
        <name>ATP</name>
        <dbReference type="ChEBI" id="CHEBI:30616"/>
    </ligand>
</feature>
<feature type="domain" description="Polyphosphate kinase middle" evidence="8">
    <location>
        <begin position="134"/>
        <end position="315"/>
    </location>
</feature>
<keyword evidence="4 6" id="KW-0418">Kinase</keyword>
<gene>
    <name evidence="6 12" type="primary">ppk</name>
    <name evidence="12" type="ORF">NCCP691_40120</name>
</gene>
<evidence type="ECO:0000313" key="12">
    <source>
        <dbReference type="EMBL" id="GIZ53998.1"/>
    </source>
</evidence>
<keyword evidence="13" id="KW-1185">Reference proteome</keyword>
<dbReference type="InterPro" id="IPR003414">
    <property type="entry name" value="PP_kinase"/>
</dbReference>
<dbReference type="CDD" id="cd09168">
    <property type="entry name" value="PLDc_PaPPK1_C2_like"/>
    <property type="match status" value="1"/>
</dbReference>
<dbReference type="NCBIfam" id="NF003918">
    <property type="entry name" value="PRK05443.1-2"/>
    <property type="match status" value="1"/>
</dbReference>
<dbReference type="InterPro" id="IPR024953">
    <property type="entry name" value="PP_kinase_middle"/>
</dbReference>
<evidence type="ECO:0000256" key="5">
    <source>
        <dbReference type="ARBA" id="ARBA00022840"/>
    </source>
</evidence>
<evidence type="ECO:0000256" key="2">
    <source>
        <dbReference type="ARBA" id="ARBA00022679"/>
    </source>
</evidence>
<dbReference type="Pfam" id="PF17941">
    <property type="entry name" value="PP_kinase_C_1"/>
    <property type="match status" value="1"/>
</dbReference>
<dbReference type="SUPFAM" id="SSF143724">
    <property type="entry name" value="PHP14-like"/>
    <property type="match status" value="1"/>
</dbReference>
<dbReference type="Pfam" id="PF13090">
    <property type="entry name" value="PP_kinase_C"/>
    <property type="match status" value="1"/>
</dbReference>
<dbReference type="Gene3D" id="3.30.1840.10">
    <property type="entry name" value="Polyphosphate kinase middle domain"/>
    <property type="match status" value="1"/>
</dbReference>
<keyword evidence="5 6" id="KW-0067">ATP-binding</keyword>
<keyword evidence="1 6" id="KW-0597">Phosphoprotein</keyword>
<organism evidence="12 13">
    <name type="scientific">Noviherbaspirillum aridicola</name>
    <dbReference type="NCBI Taxonomy" id="2849687"/>
    <lineage>
        <taxon>Bacteria</taxon>
        <taxon>Pseudomonadati</taxon>
        <taxon>Pseudomonadota</taxon>
        <taxon>Betaproteobacteria</taxon>
        <taxon>Burkholderiales</taxon>
        <taxon>Oxalobacteraceae</taxon>
        <taxon>Noviherbaspirillum</taxon>
    </lineage>
</organism>
<evidence type="ECO:0000256" key="7">
    <source>
        <dbReference type="RuleBase" id="RU003800"/>
    </source>
</evidence>
<dbReference type="Pfam" id="PF02503">
    <property type="entry name" value="PP_kinase"/>
    <property type="match status" value="1"/>
</dbReference>
<evidence type="ECO:0000256" key="4">
    <source>
        <dbReference type="ARBA" id="ARBA00022777"/>
    </source>
</evidence>
<feature type="domain" description="Polyphosphate kinase C-terminal" evidence="10">
    <location>
        <begin position="514"/>
        <end position="687"/>
    </location>
</feature>
<evidence type="ECO:0000256" key="1">
    <source>
        <dbReference type="ARBA" id="ARBA00022553"/>
    </source>
</evidence>
<dbReference type="SUPFAM" id="SSF140356">
    <property type="entry name" value="PPK N-terminal domain-like"/>
    <property type="match status" value="1"/>
</dbReference>
<dbReference type="InterPro" id="IPR036832">
    <property type="entry name" value="PPK_N_dom_sf"/>
</dbReference>
<feature type="active site" description="Phosphohistidine intermediate" evidence="6">
    <location>
        <position position="446"/>
    </location>
</feature>
<keyword evidence="6" id="KW-0460">Magnesium</keyword>
<dbReference type="InterPro" id="IPR041108">
    <property type="entry name" value="PP_kinase_C_1"/>
</dbReference>
<comment type="function">
    <text evidence="6 7">Catalyzes the reversible transfer of the terminal phosphate of ATP to form a long-chain polyphosphate (polyP).</text>
</comment>
<dbReference type="InterPro" id="IPR025198">
    <property type="entry name" value="PPK_N_dom"/>
</dbReference>
<dbReference type="SUPFAM" id="SSF56024">
    <property type="entry name" value="Phospholipase D/nuclease"/>
    <property type="match status" value="2"/>
</dbReference>
<dbReference type="Pfam" id="PF13089">
    <property type="entry name" value="PP_kinase_N"/>
    <property type="match status" value="1"/>
</dbReference>
<dbReference type="Proteomes" id="UP000887222">
    <property type="component" value="Unassembled WGS sequence"/>
</dbReference>
<evidence type="ECO:0000259" key="9">
    <source>
        <dbReference type="Pfam" id="PF13089"/>
    </source>
</evidence>
<feature type="binding site" evidence="6">
    <location>
        <position position="479"/>
    </location>
    <ligand>
        <name>ATP</name>
        <dbReference type="ChEBI" id="CHEBI:30616"/>
    </ligand>
</feature>
<feature type="binding site" evidence="6">
    <location>
        <position position="575"/>
    </location>
    <ligand>
        <name>ATP</name>
        <dbReference type="ChEBI" id="CHEBI:30616"/>
    </ligand>
</feature>
<comment type="catalytic activity">
    <reaction evidence="6 7">
        <text>[phosphate](n) + ATP = [phosphate](n+1) + ADP</text>
        <dbReference type="Rhea" id="RHEA:19573"/>
        <dbReference type="Rhea" id="RHEA-COMP:9859"/>
        <dbReference type="Rhea" id="RHEA-COMP:14280"/>
        <dbReference type="ChEBI" id="CHEBI:16838"/>
        <dbReference type="ChEBI" id="CHEBI:30616"/>
        <dbReference type="ChEBI" id="CHEBI:456216"/>
        <dbReference type="EC" id="2.7.4.1"/>
    </reaction>
</comment>
<dbReference type="PANTHER" id="PTHR30218">
    <property type="entry name" value="POLYPHOSPHATE KINASE"/>
    <property type="match status" value="1"/>
</dbReference>
<reference evidence="12 13" key="1">
    <citation type="journal article" date="2022" name="Int. J. Syst. Evol. Microbiol.">
        <title>Noviherbaspirillum aridicola sp. nov., isolated from an arid soil in Pakistan.</title>
        <authorList>
            <person name="Khan I.U."/>
            <person name="Saqib M."/>
            <person name="Amin A."/>
            <person name="Hussain F."/>
            <person name="Li L."/>
            <person name="Liu Y.H."/>
            <person name="Fang B.Z."/>
            <person name="Ahmed I."/>
            <person name="Li W.J."/>
        </authorList>
    </citation>
    <scope>NUCLEOTIDE SEQUENCE [LARGE SCALE GENOMIC DNA]</scope>
    <source>
        <strain evidence="12 13">NCCP-691</strain>
    </source>
</reference>
<dbReference type="Gene3D" id="1.20.58.310">
    <property type="entry name" value="Polyphosphate kinase N-terminal domain"/>
    <property type="match status" value="1"/>
</dbReference>
<dbReference type="GO" id="GO:0016301">
    <property type="term" value="F:kinase activity"/>
    <property type="evidence" value="ECO:0007669"/>
    <property type="project" value="UniProtKB-KW"/>
</dbReference>
<evidence type="ECO:0000256" key="3">
    <source>
        <dbReference type="ARBA" id="ARBA00022741"/>
    </source>
</evidence>
<evidence type="ECO:0000259" key="10">
    <source>
        <dbReference type="Pfam" id="PF13090"/>
    </source>
</evidence>
<dbReference type="PANTHER" id="PTHR30218:SF0">
    <property type="entry name" value="POLYPHOSPHATE KINASE"/>
    <property type="match status" value="1"/>
</dbReference>
<dbReference type="Gene3D" id="3.30.870.10">
    <property type="entry name" value="Endonuclease Chain A"/>
    <property type="match status" value="2"/>
</dbReference>
<dbReference type="InterPro" id="IPR025200">
    <property type="entry name" value="PPK_C_dom2"/>
</dbReference>
<evidence type="ECO:0000313" key="13">
    <source>
        <dbReference type="Proteomes" id="UP000887222"/>
    </source>
</evidence>
<dbReference type="NCBIfam" id="NF003917">
    <property type="entry name" value="PRK05443.1-1"/>
    <property type="match status" value="1"/>
</dbReference>
<evidence type="ECO:0000259" key="8">
    <source>
        <dbReference type="Pfam" id="PF02503"/>
    </source>
</evidence>
<accession>A0ABQ4QA16</accession>
<keyword evidence="6" id="KW-0479">Metal-binding</keyword>
<dbReference type="EMBL" id="BPMK01000024">
    <property type="protein sequence ID" value="GIZ53998.1"/>
    <property type="molecule type" value="Genomic_DNA"/>
</dbReference>
<feature type="domain" description="Polyphosphate kinase N-terminal" evidence="9">
    <location>
        <begin position="21"/>
        <end position="124"/>
    </location>
</feature>
<dbReference type="RefSeq" id="WP_220810412.1">
    <property type="nucleotide sequence ID" value="NZ_BPMK01000024.1"/>
</dbReference>
<keyword evidence="2 6" id="KW-0808">Transferase</keyword>
<sequence>MNKKTSKKTGSSLSHEETGTYLNRELSQLAFNRRVLAQAEDRAVPLLERLRFLCIVSSNMDEFFEVRIASLLAQDPGAAPSVPTPALAAVLGRIGEECHALIERQYTLLHEEILPQLASAGIRLLRHEERNEAQRAWVKEYFDREVRPLLTPIGLDPAHPFPLVVNKSLNFIVELSGKDAFGRGNAIAILKAPRVLPRVIRLPDELSDGAACFCLLSSVIHAHITDLFTGREVTAYSQFRVTRNSDLWVDEDEVKNLRQALQSELQSRQFGFAVRLEVAANCPPHLSQFLLEQFGIDKGMLYAVNGPVNLVRLQEIISHVQQPALHYPPFVPGLPATLADGGMFALLRRQDVLLHHPFQSFQPVVEFIRSAAHDPDVLAIKQTIYRTGMNSDLMESLILAAQRGKEVTVIVELMARFDEQANINWAERLERVGAQVVYGVVGLKTHAKLALVLRREGRELRHYAHLGTGNYHPTTTKFYTDFGLLTAHPGITSEVNEIFIHLTSLTRPRRLQYLWLAPFGLQREIIKAIRNEAAIAREGRPARIIAKMNALIDESVIRALYAASADGVKIDLIVRGACALRPGVPGLSENIRVRSVVGRFLEHSRIYYFRANLEHRVYLASADWMSRNLLRRVEVAFPVLDKSLRKQVINQGLNPYLKDNVDAWELGADGRYVRRKPRGKQAAFSAQQYLAQSLGSSQ</sequence>
<dbReference type="NCBIfam" id="TIGR03705">
    <property type="entry name" value="poly_P_kin"/>
    <property type="match status" value="1"/>
</dbReference>
<comment type="cofactor">
    <cofactor evidence="6">
        <name>Mg(2+)</name>
        <dbReference type="ChEBI" id="CHEBI:18420"/>
    </cofactor>
</comment>
<dbReference type="NCBIfam" id="NF003921">
    <property type="entry name" value="PRK05443.2-2"/>
    <property type="match status" value="1"/>
</dbReference>
<dbReference type="EC" id="2.7.4.1" evidence="6 7"/>
<feature type="binding site" evidence="6">
    <location>
        <position position="386"/>
    </location>
    <ligand>
        <name>Mg(2+)</name>
        <dbReference type="ChEBI" id="CHEBI:18420"/>
    </ligand>
</feature>
<name>A0ABQ4QA16_9BURK</name>
<proteinExistence type="inferred from homology"/>